<dbReference type="InterPro" id="IPR016167">
    <property type="entry name" value="FAD-bd_PCMH_sub1"/>
</dbReference>
<reference evidence="8 9" key="1">
    <citation type="submission" date="2017-09" db="EMBL/GenBank/DDBJ databases">
        <title>WGS assembly of Aquilegia coerulea Goldsmith.</title>
        <authorList>
            <person name="Hodges S."/>
            <person name="Kramer E."/>
            <person name="Nordborg M."/>
            <person name="Tomkins J."/>
            <person name="Borevitz J."/>
            <person name="Derieg N."/>
            <person name="Yan J."/>
            <person name="Mihaltcheva S."/>
            <person name="Hayes R.D."/>
            <person name="Rokhsar D."/>
        </authorList>
    </citation>
    <scope>NUCLEOTIDE SEQUENCE [LARGE SCALE GENOMIC DNA]</scope>
    <source>
        <strain evidence="9">cv. Goldsmith</strain>
    </source>
</reference>
<dbReference type="InterPro" id="IPR006094">
    <property type="entry name" value="Oxid_FAD_bind_N"/>
</dbReference>
<dbReference type="STRING" id="218851.A0A2G5EHP6"/>
<dbReference type="Gene3D" id="3.30.43.10">
    <property type="entry name" value="Uridine Diphospho-n-acetylenolpyruvylglucosamine Reductase, domain 2"/>
    <property type="match status" value="1"/>
</dbReference>
<evidence type="ECO:0000256" key="5">
    <source>
        <dbReference type="ARBA" id="ARBA00022827"/>
    </source>
</evidence>
<dbReference type="Gene3D" id="3.40.462.20">
    <property type="match status" value="1"/>
</dbReference>
<dbReference type="PROSITE" id="PS51387">
    <property type="entry name" value="FAD_PCMH"/>
    <property type="match status" value="1"/>
</dbReference>
<evidence type="ECO:0000313" key="9">
    <source>
        <dbReference type="Proteomes" id="UP000230069"/>
    </source>
</evidence>
<proteinExistence type="inferred from homology"/>
<dbReference type="OrthoDB" id="407275at2759"/>
<evidence type="ECO:0000256" key="2">
    <source>
        <dbReference type="ARBA" id="ARBA00005466"/>
    </source>
</evidence>
<dbReference type="Gene3D" id="3.30.465.10">
    <property type="match status" value="1"/>
</dbReference>
<accession>A0A2G5EHP6</accession>
<feature type="domain" description="FAD-binding PCMH-type" evidence="7">
    <location>
        <begin position="52"/>
        <end position="226"/>
    </location>
</feature>
<dbReference type="GO" id="GO:0071949">
    <property type="term" value="F:FAD binding"/>
    <property type="evidence" value="ECO:0007669"/>
    <property type="project" value="InterPro"/>
</dbReference>
<name>A0A2G5EHP6_AQUCA</name>
<keyword evidence="5" id="KW-0274">FAD</keyword>
<dbReference type="InterPro" id="IPR016166">
    <property type="entry name" value="FAD-bd_PCMH"/>
</dbReference>
<evidence type="ECO:0000259" key="7">
    <source>
        <dbReference type="PROSITE" id="PS51387"/>
    </source>
</evidence>
<dbReference type="SUPFAM" id="SSF56176">
    <property type="entry name" value="FAD-binding/transporter-associated domain-like"/>
    <property type="match status" value="1"/>
</dbReference>
<dbReference type="EMBL" id="KZ305025">
    <property type="protein sequence ID" value="PIA55295.1"/>
    <property type="molecule type" value="Genomic_DNA"/>
</dbReference>
<dbReference type="InParanoid" id="A0A2G5EHP6"/>
<gene>
    <name evidence="8" type="ORF">AQUCO_00800189v1</name>
</gene>
<comment type="cofactor">
    <cofactor evidence="1">
        <name>FAD</name>
        <dbReference type="ChEBI" id="CHEBI:57692"/>
    </cofactor>
</comment>
<organism evidence="8 9">
    <name type="scientific">Aquilegia coerulea</name>
    <name type="common">Rocky mountain columbine</name>
    <dbReference type="NCBI Taxonomy" id="218851"/>
    <lineage>
        <taxon>Eukaryota</taxon>
        <taxon>Viridiplantae</taxon>
        <taxon>Streptophyta</taxon>
        <taxon>Embryophyta</taxon>
        <taxon>Tracheophyta</taxon>
        <taxon>Spermatophyta</taxon>
        <taxon>Magnoliopsida</taxon>
        <taxon>Ranunculales</taxon>
        <taxon>Ranunculaceae</taxon>
        <taxon>Thalictroideae</taxon>
        <taxon>Aquilegia</taxon>
    </lineage>
</organism>
<evidence type="ECO:0000313" key="8">
    <source>
        <dbReference type="EMBL" id="PIA55295.1"/>
    </source>
</evidence>
<keyword evidence="6" id="KW-0325">Glycoprotein</keyword>
<dbReference type="InterPro" id="IPR016169">
    <property type="entry name" value="FAD-bd_PCMH_sub2"/>
</dbReference>
<evidence type="ECO:0000256" key="6">
    <source>
        <dbReference type="ARBA" id="ARBA00023180"/>
    </source>
</evidence>
<dbReference type="InterPro" id="IPR036318">
    <property type="entry name" value="FAD-bd_PCMH-like_sf"/>
</dbReference>
<comment type="similarity">
    <text evidence="2">Belongs to the oxygen-dependent FAD-linked oxidoreductase family.</text>
</comment>
<dbReference type="Proteomes" id="UP000230069">
    <property type="component" value="Unassembled WGS sequence"/>
</dbReference>
<dbReference type="Pfam" id="PF08031">
    <property type="entry name" value="BBE"/>
    <property type="match status" value="1"/>
</dbReference>
<evidence type="ECO:0000256" key="3">
    <source>
        <dbReference type="ARBA" id="ARBA00022630"/>
    </source>
</evidence>
<keyword evidence="9" id="KW-1185">Reference proteome</keyword>
<dbReference type="InterPro" id="IPR012951">
    <property type="entry name" value="BBE"/>
</dbReference>
<protein>
    <recommendedName>
        <fullName evidence="7">FAD-binding PCMH-type domain-containing protein</fullName>
    </recommendedName>
</protein>
<keyword evidence="3" id="KW-0285">Flavoprotein</keyword>
<keyword evidence="4" id="KW-0732">Signal</keyword>
<evidence type="ECO:0000256" key="4">
    <source>
        <dbReference type="ARBA" id="ARBA00022729"/>
    </source>
</evidence>
<evidence type="ECO:0000256" key="1">
    <source>
        <dbReference type="ARBA" id="ARBA00001974"/>
    </source>
</evidence>
<dbReference type="AlphaFoldDB" id="A0A2G5EHP6"/>
<dbReference type="PANTHER" id="PTHR32448">
    <property type="entry name" value="OS08G0158400 PROTEIN"/>
    <property type="match status" value="1"/>
</dbReference>
<dbReference type="GO" id="GO:0016491">
    <property type="term" value="F:oxidoreductase activity"/>
    <property type="evidence" value="ECO:0007669"/>
    <property type="project" value="InterPro"/>
</dbReference>
<sequence length="498" mass="56121">MTVLSSASSFSSSLITFFLLFSSIITLTTSTSPTFIKFLNFSLQNLIYSSPSTPKPNFIITPTHASHIQDVVRCSKANGFQVRVRSGGHDYEGVSYVSDTPFVIVDLIHFRKVSVDVKDETSWVEAGATIGEVYYHISKHSDRHGFPAGVCPTVGVGGHISGGGMGFLMRKYGVAADNVLDAEIVDVNGKLLNRKSMGEDLFWAVRGGGGANFGVIVSWKIRLVRVLKVVTVFNVPIRLEEGATTLFFKWQNEAHRFHEDLFMRTIIQVKNPNANKTIEVLFNSIFFGTVEKLLPLMEKSFPELGLERINCMEMSWVNSTLHNAQLYGEPIEILLNRDHPKTYFKGKSDFVKKAISIADLDKIWKIMLDGDDKSPVLINDPFGGRMNEIAENEIPFPHRSDWKDGKKSPEYIDTIRRLHKYMGRHVSKSPRGAFLNYKDFDLGVNTDINGIGRYLKARNSWGAIYFKNNFERLAMVKNKVDPENFFWNQQSIPPLSSV</sequence>
<dbReference type="Pfam" id="PF01565">
    <property type="entry name" value="FAD_binding_4"/>
    <property type="match status" value="1"/>
</dbReference>